<dbReference type="RefSeq" id="WP_307517524.1">
    <property type="nucleotide sequence ID" value="NZ_JAUSZI010000002.1"/>
</dbReference>
<keyword evidence="1" id="KW-0472">Membrane</keyword>
<comment type="caution">
    <text evidence="2">The sequence shown here is derived from an EMBL/GenBank/DDBJ whole genome shotgun (WGS) entry which is preliminary data.</text>
</comment>
<organism evidence="2 3">
    <name type="scientific">Streptomyces umbrinus</name>
    <dbReference type="NCBI Taxonomy" id="67370"/>
    <lineage>
        <taxon>Bacteria</taxon>
        <taxon>Bacillati</taxon>
        <taxon>Actinomycetota</taxon>
        <taxon>Actinomycetes</taxon>
        <taxon>Kitasatosporales</taxon>
        <taxon>Streptomycetaceae</taxon>
        <taxon>Streptomyces</taxon>
        <taxon>Streptomyces phaeochromogenes group</taxon>
    </lineage>
</organism>
<keyword evidence="1" id="KW-0812">Transmembrane</keyword>
<feature type="transmembrane region" description="Helical" evidence="1">
    <location>
        <begin position="26"/>
        <end position="43"/>
    </location>
</feature>
<dbReference type="EMBL" id="JAUSZI010000002">
    <property type="protein sequence ID" value="MDQ1022651.1"/>
    <property type="molecule type" value="Genomic_DNA"/>
</dbReference>
<evidence type="ECO:0000313" key="2">
    <source>
        <dbReference type="EMBL" id="MDQ1022651.1"/>
    </source>
</evidence>
<keyword evidence="1" id="KW-1133">Transmembrane helix</keyword>
<protein>
    <submittedName>
        <fullName evidence="2">Membrane protein implicated in regulation of membrane protease activity</fullName>
    </submittedName>
</protein>
<name>A0ABU0SGH6_9ACTN</name>
<keyword evidence="2" id="KW-0378">Hydrolase</keyword>
<keyword evidence="3" id="KW-1185">Reference proteome</keyword>
<reference evidence="2 3" key="1">
    <citation type="submission" date="2023-07" db="EMBL/GenBank/DDBJ databases">
        <title>Comparative genomics of wheat-associated soil bacteria to identify genetic determinants of phenazine resistance.</title>
        <authorList>
            <person name="Mouncey N."/>
        </authorList>
    </citation>
    <scope>NUCLEOTIDE SEQUENCE [LARGE SCALE GENOMIC DNA]</scope>
    <source>
        <strain evidence="2 3">V2I4</strain>
    </source>
</reference>
<dbReference type="GO" id="GO:0008233">
    <property type="term" value="F:peptidase activity"/>
    <property type="evidence" value="ECO:0007669"/>
    <property type="project" value="UniProtKB-KW"/>
</dbReference>
<keyword evidence="2" id="KW-0645">Protease</keyword>
<evidence type="ECO:0000313" key="3">
    <source>
        <dbReference type="Proteomes" id="UP001230328"/>
    </source>
</evidence>
<accession>A0ABU0SGH6</accession>
<dbReference type="GO" id="GO:0006508">
    <property type="term" value="P:proteolysis"/>
    <property type="evidence" value="ECO:0007669"/>
    <property type="project" value="UniProtKB-KW"/>
</dbReference>
<gene>
    <name evidence="2" type="ORF">QF035_000233</name>
</gene>
<proteinExistence type="predicted"/>
<evidence type="ECO:0000256" key="1">
    <source>
        <dbReference type="SAM" id="Phobius"/>
    </source>
</evidence>
<dbReference type="Proteomes" id="UP001230328">
    <property type="component" value="Unassembled WGS sequence"/>
</dbReference>
<sequence>MLFLVVAFLILAVVIGSAAYLPWPLTLVSGVVIALWLAMFAVRERRRRDRTGKA</sequence>